<dbReference type="AlphaFoldDB" id="A0A443L6V4"/>
<dbReference type="EMBL" id="SAVB01000027">
    <property type="protein sequence ID" value="RWR44947.1"/>
    <property type="molecule type" value="Genomic_DNA"/>
</dbReference>
<organism evidence="1 2">
    <name type="scientific">Paenirhodobacter ferrireducens</name>
    <dbReference type="NCBI Taxonomy" id="1215032"/>
    <lineage>
        <taxon>Bacteria</taxon>
        <taxon>Pseudomonadati</taxon>
        <taxon>Pseudomonadota</taxon>
        <taxon>Alphaproteobacteria</taxon>
        <taxon>Rhodobacterales</taxon>
        <taxon>Rhodobacter group</taxon>
        <taxon>Paenirhodobacter</taxon>
    </lineage>
</organism>
<accession>A0A443L6V4</accession>
<proteinExistence type="predicted"/>
<protein>
    <submittedName>
        <fullName evidence="1">Uncharacterized protein</fullName>
    </submittedName>
</protein>
<sequence length="147" mass="15995">MDNIDTNVVAAVRALYASDENAKLFLDWCAEKQRDVRETTIERMMQVIDISRSAAVALARALEAAGCGEFLVGRRGATSRFVWAYSRISIGQIAAGEVEELEGVIDPVDEDEEGASGVRPLTIREAKNLLADSLGVSVEQIEILVRA</sequence>
<reference evidence="1 2" key="1">
    <citation type="submission" date="2019-01" db="EMBL/GenBank/DDBJ databases">
        <title>Sinorhodobacter populi sp. nov. isolated from the symptomatic bark tissue of Populus euramericana canker.</title>
        <authorList>
            <person name="Xu G."/>
        </authorList>
    </citation>
    <scope>NUCLEOTIDE SEQUENCE [LARGE SCALE GENOMIC DNA]</scope>
    <source>
        <strain evidence="1 2">CCTCC AB2012026</strain>
    </source>
</reference>
<name>A0A443L6V4_9RHOB</name>
<gene>
    <name evidence="1" type="ORF">EOW65_17535</name>
</gene>
<evidence type="ECO:0000313" key="1">
    <source>
        <dbReference type="EMBL" id="RWR44947.1"/>
    </source>
</evidence>
<comment type="caution">
    <text evidence="1">The sequence shown here is derived from an EMBL/GenBank/DDBJ whole genome shotgun (WGS) entry which is preliminary data.</text>
</comment>
<dbReference type="Proteomes" id="UP000286594">
    <property type="component" value="Unassembled WGS sequence"/>
</dbReference>
<dbReference type="OrthoDB" id="8452580at2"/>
<evidence type="ECO:0000313" key="2">
    <source>
        <dbReference type="Proteomes" id="UP000286594"/>
    </source>
</evidence>
<keyword evidence="2" id="KW-1185">Reference proteome</keyword>
<dbReference type="RefSeq" id="WP_128151640.1">
    <property type="nucleotide sequence ID" value="NZ_SAVB01000027.1"/>
</dbReference>